<proteinExistence type="predicted"/>
<organism evidence="1">
    <name type="scientific">marine sediment metagenome</name>
    <dbReference type="NCBI Taxonomy" id="412755"/>
    <lineage>
        <taxon>unclassified sequences</taxon>
        <taxon>metagenomes</taxon>
        <taxon>ecological metagenomes</taxon>
    </lineage>
</organism>
<comment type="caution">
    <text evidence="1">The sequence shown here is derived from an EMBL/GenBank/DDBJ whole genome shotgun (WGS) entry which is preliminary data.</text>
</comment>
<gene>
    <name evidence="1" type="ORF">S01H4_21335</name>
</gene>
<accession>X1A9W7</accession>
<sequence length="54" mass="6193">MEISSKELLAEAHLMKWGKSLDYCEGFEAGAIWMLQRIERGICQTSQSKNSEEE</sequence>
<dbReference type="AlphaFoldDB" id="X1A9W7"/>
<name>X1A9W7_9ZZZZ</name>
<reference evidence="1" key="1">
    <citation type="journal article" date="2014" name="Front. Microbiol.">
        <title>High frequency of phylogenetically diverse reductive dehalogenase-homologous genes in deep subseafloor sedimentary metagenomes.</title>
        <authorList>
            <person name="Kawai M."/>
            <person name="Futagami T."/>
            <person name="Toyoda A."/>
            <person name="Takaki Y."/>
            <person name="Nishi S."/>
            <person name="Hori S."/>
            <person name="Arai W."/>
            <person name="Tsubouchi T."/>
            <person name="Morono Y."/>
            <person name="Uchiyama I."/>
            <person name="Ito T."/>
            <person name="Fujiyama A."/>
            <person name="Inagaki F."/>
            <person name="Takami H."/>
        </authorList>
    </citation>
    <scope>NUCLEOTIDE SEQUENCE</scope>
    <source>
        <strain evidence="1">Expedition CK06-06</strain>
    </source>
</reference>
<evidence type="ECO:0000313" key="1">
    <source>
        <dbReference type="EMBL" id="GAG79250.1"/>
    </source>
</evidence>
<dbReference type="EMBL" id="BART01009653">
    <property type="protein sequence ID" value="GAG79250.1"/>
    <property type="molecule type" value="Genomic_DNA"/>
</dbReference>
<protein>
    <submittedName>
        <fullName evidence="1">Uncharacterized protein</fullName>
    </submittedName>
</protein>